<sequence>MANNRRRESSSSGRGEGRGGGRTMQALLENTAFSGNYFCFQRGMQGDGSAHRTSNPTYDTIVHLESPPTQSPPPRSLHASVLPRSSPPSVLPSDGSTLIARDTVTRATTHEDHRDQAHGAPYAEQTGTGFGSNSAGEMQAGATEYFWDTVNDTTNHTLGPSMYMYAGHGGQVHGGQTSGGLPAPQTGAGFMSDSVSGIQAGAAEIFRNDIDDITSFMPYSGVSAHAHHGGQVPGGLHVPQTGADFTSYSFDEMQTGAPEFPSNTPSSGVPMHAGHGGQVHAELDVAQIGFSFTSDSVGGMQVAAPEFPWNDANDIISTVPHSIVHAHYGGQVPGGLYVPQTDADFMSNLFGGVQTGAAELLWNAPSGVLLHGGHDDQIHGSQVQDDLDVAQFDADLTFDSASEMLAAAVNSQWDLAGDFPWGSVPDDIFEDMLVDPYDLA</sequence>
<feature type="compositionally biased region" description="Polar residues" evidence="1">
    <location>
        <begin position="125"/>
        <end position="136"/>
    </location>
</feature>
<dbReference type="HOGENOM" id="CLU_622560_0_0_1"/>
<feature type="region of interest" description="Disordered" evidence="1">
    <location>
        <begin position="63"/>
        <end position="136"/>
    </location>
</feature>
<reference evidence="2 3" key="1">
    <citation type="journal article" date="2012" name="Proc. Natl. Acad. Sci. U.S.A.">
        <title>Comparative genomics of Ceriporiopsis subvermispora and Phanerochaete chrysosporium provide insight into selective ligninolysis.</title>
        <authorList>
            <person name="Fernandez-Fueyo E."/>
            <person name="Ruiz-Duenas F.J."/>
            <person name="Ferreira P."/>
            <person name="Floudas D."/>
            <person name="Hibbett D.S."/>
            <person name="Canessa P."/>
            <person name="Larrondo L.F."/>
            <person name="James T.Y."/>
            <person name="Seelenfreund D."/>
            <person name="Lobos S."/>
            <person name="Polanco R."/>
            <person name="Tello M."/>
            <person name="Honda Y."/>
            <person name="Watanabe T."/>
            <person name="Watanabe T."/>
            <person name="Ryu J.S."/>
            <person name="Kubicek C.P."/>
            <person name="Schmoll M."/>
            <person name="Gaskell J."/>
            <person name="Hammel K.E."/>
            <person name="St John F.J."/>
            <person name="Vanden Wymelenberg A."/>
            <person name="Sabat G."/>
            <person name="Splinter BonDurant S."/>
            <person name="Syed K."/>
            <person name="Yadav J.S."/>
            <person name="Doddapaneni H."/>
            <person name="Subramanian V."/>
            <person name="Lavin J.L."/>
            <person name="Oguiza J.A."/>
            <person name="Perez G."/>
            <person name="Pisabarro A.G."/>
            <person name="Ramirez L."/>
            <person name="Santoyo F."/>
            <person name="Master E."/>
            <person name="Coutinho P.M."/>
            <person name="Henrissat B."/>
            <person name="Lombard V."/>
            <person name="Magnuson J.K."/>
            <person name="Kuees U."/>
            <person name="Hori C."/>
            <person name="Igarashi K."/>
            <person name="Samejima M."/>
            <person name="Held B.W."/>
            <person name="Barry K.W."/>
            <person name="LaButti K.M."/>
            <person name="Lapidus A."/>
            <person name="Lindquist E.A."/>
            <person name="Lucas S.M."/>
            <person name="Riley R."/>
            <person name="Salamov A.A."/>
            <person name="Hoffmeister D."/>
            <person name="Schwenk D."/>
            <person name="Hadar Y."/>
            <person name="Yarden O."/>
            <person name="de Vries R.P."/>
            <person name="Wiebenga A."/>
            <person name="Stenlid J."/>
            <person name="Eastwood D."/>
            <person name="Grigoriev I.V."/>
            <person name="Berka R.M."/>
            <person name="Blanchette R.A."/>
            <person name="Kersten P."/>
            <person name="Martinez A.T."/>
            <person name="Vicuna R."/>
            <person name="Cullen D."/>
        </authorList>
    </citation>
    <scope>NUCLEOTIDE SEQUENCE [LARGE SCALE GENOMIC DNA]</scope>
    <source>
        <strain evidence="2 3">B</strain>
    </source>
</reference>
<evidence type="ECO:0000256" key="1">
    <source>
        <dbReference type="SAM" id="MobiDB-lite"/>
    </source>
</evidence>
<evidence type="ECO:0000313" key="2">
    <source>
        <dbReference type="EMBL" id="EMD33411.1"/>
    </source>
</evidence>
<feature type="region of interest" description="Disordered" evidence="1">
    <location>
        <begin position="1"/>
        <end position="22"/>
    </location>
</feature>
<protein>
    <submittedName>
        <fullName evidence="2">Uncharacterized protein</fullName>
    </submittedName>
</protein>
<dbReference type="Proteomes" id="UP000016930">
    <property type="component" value="Unassembled WGS sequence"/>
</dbReference>
<organism evidence="2 3">
    <name type="scientific">Ceriporiopsis subvermispora (strain B)</name>
    <name type="common">White-rot fungus</name>
    <name type="synonym">Gelatoporia subvermispora</name>
    <dbReference type="NCBI Taxonomy" id="914234"/>
    <lineage>
        <taxon>Eukaryota</taxon>
        <taxon>Fungi</taxon>
        <taxon>Dikarya</taxon>
        <taxon>Basidiomycota</taxon>
        <taxon>Agaricomycotina</taxon>
        <taxon>Agaricomycetes</taxon>
        <taxon>Polyporales</taxon>
        <taxon>Gelatoporiaceae</taxon>
        <taxon>Gelatoporia</taxon>
    </lineage>
</organism>
<keyword evidence="3" id="KW-1185">Reference proteome</keyword>
<feature type="compositionally biased region" description="Basic and acidic residues" evidence="1">
    <location>
        <begin position="1"/>
        <end position="19"/>
    </location>
</feature>
<proteinExistence type="predicted"/>
<dbReference type="AlphaFoldDB" id="M2R3D2"/>
<dbReference type="EMBL" id="KB445806">
    <property type="protein sequence ID" value="EMD33411.1"/>
    <property type="molecule type" value="Genomic_DNA"/>
</dbReference>
<evidence type="ECO:0000313" key="3">
    <source>
        <dbReference type="Proteomes" id="UP000016930"/>
    </source>
</evidence>
<feature type="compositionally biased region" description="Basic and acidic residues" evidence="1">
    <location>
        <begin position="108"/>
        <end position="117"/>
    </location>
</feature>
<name>M2R3D2_CERS8</name>
<accession>M2R3D2</accession>
<gene>
    <name evidence="2" type="ORF">CERSUDRAFT_118009</name>
</gene>